<evidence type="ECO:0000259" key="3">
    <source>
        <dbReference type="Pfam" id="PF00156"/>
    </source>
</evidence>
<organism evidence="4">
    <name type="scientific">marine metagenome</name>
    <dbReference type="NCBI Taxonomy" id="408172"/>
    <lineage>
        <taxon>unclassified sequences</taxon>
        <taxon>metagenomes</taxon>
        <taxon>ecological metagenomes</taxon>
    </lineage>
</organism>
<dbReference type="SUPFAM" id="SSF53271">
    <property type="entry name" value="PRTase-like"/>
    <property type="match status" value="1"/>
</dbReference>
<accession>A0A381QTW8</accession>
<dbReference type="AlphaFoldDB" id="A0A381QTW8"/>
<evidence type="ECO:0000313" key="4">
    <source>
        <dbReference type="EMBL" id="SUZ82815.1"/>
    </source>
</evidence>
<dbReference type="CDD" id="cd06223">
    <property type="entry name" value="PRTases_typeI"/>
    <property type="match status" value="1"/>
</dbReference>
<protein>
    <recommendedName>
        <fullName evidence="3">Phosphoribosyltransferase domain-containing protein</fullName>
    </recommendedName>
</protein>
<dbReference type="PANTHER" id="PTHR43363">
    <property type="entry name" value="HYPOXANTHINE PHOSPHORIBOSYLTRANSFERASE"/>
    <property type="match status" value="1"/>
</dbReference>
<dbReference type="GO" id="GO:0016757">
    <property type="term" value="F:glycosyltransferase activity"/>
    <property type="evidence" value="ECO:0007669"/>
    <property type="project" value="UniProtKB-KW"/>
</dbReference>
<reference evidence="4" key="1">
    <citation type="submission" date="2018-05" db="EMBL/GenBank/DDBJ databases">
        <authorList>
            <person name="Lanie J.A."/>
            <person name="Ng W.-L."/>
            <person name="Kazmierczak K.M."/>
            <person name="Andrzejewski T.M."/>
            <person name="Davidsen T.M."/>
            <person name="Wayne K.J."/>
            <person name="Tettelin H."/>
            <person name="Glass J.I."/>
            <person name="Rusch D."/>
            <person name="Podicherti R."/>
            <person name="Tsui H.-C.T."/>
            <person name="Winkler M.E."/>
        </authorList>
    </citation>
    <scope>NUCLEOTIDE SEQUENCE</scope>
</reference>
<dbReference type="EMBL" id="UINC01001524">
    <property type="protein sequence ID" value="SUZ82815.1"/>
    <property type="molecule type" value="Genomic_DNA"/>
</dbReference>
<dbReference type="PANTHER" id="PTHR43363:SF1">
    <property type="entry name" value="HYPOXANTHINE-GUANINE PHOSPHORIBOSYLTRANSFERASE"/>
    <property type="match status" value="1"/>
</dbReference>
<sequence>MGKIILSAEELLEDSFRLGKQICDSGYEPTILIALWRGGTPVGMAIQELLSHRGLKVDHIAVRTSSYSAVDQRNPVKIHGLGYVSERVSSKDKLLIIDDVCDSGNTLFSVLKQLRKNTGDNMPNDVRSAVTWYKPSKNKTDIEPDYYLHQTSEWIVFPHELDALTSDELKLHRPNIYKIIYSKTSNELLKDEDDLI</sequence>
<feature type="domain" description="Phosphoribosyltransferase" evidence="3">
    <location>
        <begin position="7"/>
        <end position="160"/>
    </location>
</feature>
<evidence type="ECO:0000256" key="2">
    <source>
        <dbReference type="ARBA" id="ARBA00022679"/>
    </source>
</evidence>
<proteinExistence type="predicted"/>
<dbReference type="Pfam" id="PF00156">
    <property type="entry name" value="Pribosyltran"/>
    <property type="match status" value="1"/>
</dbReference>
<keyword evidence="1" id="KW-0328">Glycosyltransferase</keyword>
<gene>
    <name evidence="4" type="ORF">METZ01_LOCUS35669</name>
</gene>
<keyword evidence="2" id="KW-0808">Transferase</keyword>
<dbReference type="Gene3D" id="3.40.50.2020">
    <property type="match status" value="1"/>
</dbReference>
<dbReference type="InterPro" id="IPR029057">
    <property type="entry name" value="PRTase-like"/>
</dbReference>
<dbReference type="InterPro" id="IPR000836">
    <property type="entry name" value="PRTase_dom"/>
</dbReference>
<evidence type="ECO:0000256" key="1">
    <source>
        <dbReference type="ARBA" id="ARBA00022676"/>
    </source>
</evidence>
<name>A0A381QTW8_9ZZZZ</name>